<feature type="non-terminal residue" evidence="1">
    <location>
        <position position="1"/>
    </location>
</feature>
<dbReference type="InterPro" id="IPR036116">
    <property type="entry name" value="FN3_sf"/>
</dbReference>
<reference evidence="1" key="1">
    <citation type="submission" date="2014-12" db="EMBL/GenBank/DDBJ databases">
        <title>Insight into the proteome of Arion vulgaris.</title>
        <authorList>
            <person name="Aradska J."/>
            <person name="Bulat T."/>
            <person name="Smidak R."/>
            <person name="Sarate P."/>
            <person name="Gangsoo J."/>
            <person name="Sialana F."/>
            <person name="Bilban M."/>
            <person name="Lubec G."/>
        </authorList>
    </citation>
    <scope>NUCLEOTIDE SEQUENCE</scope>
    <source>
        <tissue evidence="1">Skin</tissue>
    </source>
</reference>
<accession>A0A0B6XTS0</accession>
<sequence>HDQGKLQHQCEVKGLIPELTYRVYVVANYVMVKGNEPCEAQSTSTVLYYTIKGPPKCPTLWVTKVDLYSACVEWNGPALDNWQKLK</sequence>
<dbReference type="SUPFAM" id="SSF49265">
    <property type="entry name" value="Fibronectin type III"/>
    <property type="match status" value="1"/>
</dbReference>
<proteinExistence type="predicted"/>
<protein>
    <recommendedName>
        <fullName evidence="2">Fibronectin type-III domain-containing protein</fullName>
    </recommendedName>
</protein>
<name>A0A0B6XTS0_9EUPU</name>
<evidence type="ECO:0008006" key="2">
    <source>
        <dbReference type="Google" id="ProtNLM"/>
    </source>
</evidence>
<dbReference type="AlphaFoldDB" id="A0A0B6XTS0"/>
<gene>
    <name evidence="1" type="primary">ORF24</name>
</gene>
<feature type="non-terminal residue" evidence="1">
    <location>
        <position position="86"/>
    </location>
</feature>
<dbReference type="EMBL" id="HACG01000011">
    <property type="protein sequence ID" value="CEK46876.1"/>
    <property type="molecule type" value="Transcribed_RNA"/>
</dbReference>
<evidence type="ECO:0000313" key="1">
    <source>
        <dbReference type="EMBL" id="CEK46876.1"/>
    </source>
</evidence>
<organism evidence="1">
    <name type="scientific">Arion vulgaris</name>
    <dbReference type="NCBI Taxonomy" id="1028688"/>
    <lineage>
        <taxon>Eukaryota</taxon>
        <taxon>Metazoa</taxon>
        <taxon>Spiralia</taxon>
        <taxon>Lophotrochozoa</taxon>
        <taxon>Mollusca</taxon>
        <taxon>Gastropoda</taxon>
        <taxon>Heterobranchia</taxon>
        <taxon>Euthyneura</taxon>
        <taxon>Panpulmonata</taxon>
        <taxon>Eupulmonata</taxon>
        <taxon>Stylommatophora</taxon>
        <taxon>Helicina</taxon>
        <taxon>Arionoidea</taxon>
        <taxon>Arionidae</taxon>
        <taxon>Arion</taxon>
    </lineage>
</organism>